<dbReference type="EMBL" id="AZHD01000013">
    <property type="protein sequence ID" value="OAA58042.1"/>
    <property type="molecule type" value="Genomic_DNA"/>
</dbReference>
<evidence type="ECO:0000313" key="3">
    <source>
        <dbReference type="Proteomes" id="UP000076874"/>
    </source>
</evidence>
<feature type="compositionally biased region" description="Low complexity" evidence="1">
    <location>
        <begin position="1"/>
        <end position="17"/>
    </location>
</feature>
<evidence type="ECO:0000256" key="1">
    <source>
        <dbReference type="SAM" id="MobiDB-lite"/>
    </source>
</evidence>
<name>A0A167QWT0_9HYPO</name>
<proteinExistence type="predicted"/>
<dbReference type="AlphaFoldDB" id="A0A167QWT0"/>
<dbReference type="Proteomes" id="UP000076874">
    <property type="component" value="Unassembled WGS sequence"/>
</dbReference>
<reference evidence="2 3" key="1">
    <citation type="journal article" date="2016" name="Genome Biol. Evol.">
        <title>Divergent and convergent evolution of fungal pathogenicity.</title>
        <authorList>
            <person name="Shang Y."/>
            <person name="Xiao G."/>
            <person name="Zheng P."/>
            <person name="Cen K."/>
            <person name="Zhan S."/>
            <person name="Wang C."/>
        </authorList>
    </citation>
    <scope>NUCLEOTIDE SEQUENCE [LARGE SCALE GENOMIC DNA]</scope>
    <source>
        <strain evidence="2 3">RCEF 264</strain>
    </source>
</reference>
<accession>A0A167QWT0</accession>
<feature type="region of interest" description="Disordered" evidence="1">
    <location>
        <begin position="1"/>
        <end position="24"/>
    </location>
</feature>
<comment type="caution">
    <text evidence="2">The sequence shown here is derived from an EMBL/GenBank/DDBJ whole genome shotgun (WGS) entry which is preliminary data.</text>
</comment>
<evidence type="ECO:0000313" key="2">
    <source>
        <dbReference type="EMBL" id="OAA58042.1"/>
    </source>
</evidence>
<feature type="region of interest" description="Disordered" evidence="1">
    <location>
        <begin position="58"/>
        <end position="105"/>
    </location>
</feature>
<organism evidence="2 3">
    <name type="scientific">Niveomyces insectorum RCEF 264</name>
    <dbReference type="NCBI Taxonomy" id="1081102"/>
    <lineage>
        <taxon>Eukaryota</taxon>
        <taxon>Fungi</taxon>
        <taxon>Dikarya</taxon>
        <taxon>Ascomycota</taxon>
        <taxon>Pezizomycotina</taxon>
        <taxon>Sordariomycetes</taxon>
        <taxon>Hypocreomycetidae</taxon>
        <taxon>Hypocreales</taxon>
        <taxon>Cordycipitaceae</taxon>
        <taxon>Niveomyces</taxon>
    </lineage>
</organism>
<keyword evidence="3" id="KW-1185">Reference proteome</keyword>
<sequence>MFSPAAAAPPSAPPSSRSTDDDMSSLLVAALPASIQSRIPKLPSLRRSISMQSVFFRSGSDSPLASSVSTSSGSPSLSPSSSPPSSRPTTSGAASVASWSRGGSSPELGELDLVLASDRQNQQPRPDQPPSQVNWKYGQNGFRSLQSALREAGDPDRLPELERRIYVESMAYLLRGLPRDLDHGELDQLRHAAPAALVDSTLFPLPLAAPQFVNQQLVLQQQHQSHLAVYTAGSLSTSAAAGGGTATPGPQPMRRKRSLPHAVTHWLVTRVYALILLLLPVATDFVRWAVAVERQYHVPEAVLRWATASFLVFYRSAIKLFVAVCSMGDGCVGQALDAGAVYLANGVVLGFREAVVDVARGQL</sequence>
<protein>
    <submittedName>
        <fullName evidence="2">Uncharacterized protein</fullName>
    </submittedName>
</protein>
<feature type="compositionally biased region" description="Low complexity" evidence="1">
    <location>
        <begin position="60"/>
        <end position="80"/>
    </location>
</feature>
<dbReference type="OrthoDB" id="5220781at2759"/>
<dbReference type="STRING" id="1081102.A0A167QWT0"/>
<gene>
    <name evidence="2" type="ORF">SPI_06927</name>
</gene>